<sequence>MRVSIILATLPLLASASPLGHADLEERGNSFCKFTNATTIGTVFSTVTQTVTNSAESTQTCYAAPVLPKRHGHPFGHFSGHRRPNNMPWYWEDSAISSACSCLSIFAPSTIKTVTTTLKTSTVNIVSTISLKPVITSVLTSIKTSNCTGNSTTTIFSTVTQTATATATQLSPNGLKFGTFTHSFNDDDAVDEADPSYFKGKTPEHSGVIEDLNFSSGQSSQINIGGQVIPSAFQAVLAQGYFLARTVGTYTFTTSGDIVDNWVFLWHGNAAFSNWDKNNTDYESFGGRPEPNVDGSLTLTLDAGDAVPITFLWLNGAGQGTSNLYITTPEGQTFTNTTGWFIQACSNSTFS</sequence>
<feature type="chain" id="PRO_5046460173" evidence="1">
    <location>
        <begin position="17"/>
        <end position="351"/>
    </location>
</feature>
<gene>
    <name evidence="3" type="ORF">SUNI508_00309</name>
</gene>
<organism evidence="3 4">
    <name type="scientific">Seiridium unicorne</name>
    <dbReference type="NCBI Taxonomy" id="138068"/>
    <lineage>
        <taxon>Eukaryota</taxon>
        <taxon>Fungi</taxon>
        <taxon>Dikarya</taxon>
        <taxon>Ascomycota</taxon>
        <taxon>Pezizomycotina</taxon>
        <taxon>Sordariomycetes</taxon>
        <taxon>Xylariomycetidae</taxon>
        <taxon>Amphisphaeriales</taxon>
        <taxon>Sporocadaceae</taxon>
        <taxon>Seiridium</taxon>
    </lineage>
</organism>
<dbReference type="InterPro" id="IPR018871">
    <property type="entry name" value="GLEYA_adhesin_domain"/>
</dbReference>
<dbReference type="Pfam" id="PF10528">
    <property type="entry name" value="GLEYA"/>
    <property type="match status" value="1"/>
</dbReference>
<proteinExistence type="predicted"/>
<accession>A0ABR2VIK3</accession>
<dbReference type="Gene3D" id="2.60.120.1560">
    <property type="match status" value="1"/>
</dbReference>
<evidence type="ECO:0000313" key="3">
    <source>
        <dbReference type="EMBL" id="KAK9426782.1"/>
    </source>
</evidence>
<reference evidence="3 4" key="1">
    <citation type="journal article" date="2024" name="J. Plant Pathol.">
        <title>Sequence and assembly of the genome of Seiridium unicorne, isolate CBS 538.82, causal agent of cypress canker disease.</title>
        <authorList>
            <person name="Scali E."/>
            <person name="Rocca G.D."/>
            <person name="Danti R."/>
            <person name="Garbelotto M."/>
            <person name="Barberini S."/>
            <person name="Baroncelli R."/>
            <person name="Emiliani G."/>
        </authorList>
    </citation>
    <scope>NUCLEOTIDE SEQUENCE [LARGE SCALE GENOMIC DNA]</scope>
    <source>
        <strain evidence="3 4">BM-138-508</strain>
    </source>
</reference>
<name>A0ABR2VIK3_9PEZI</name>
<comment type="caution">
    <text evidence="3">The sequence shown here is derived from an EMBL/GenBank/DDBJ whole genome shotgun (WGS) entry which is preliminary data.</text>
</comment>
<dbReference type="EMBL" id="JARVKF010000001">
    <property type="protein sequence ID" value="KAK9426782.1"/>
    <property type="molecule type" value="Genomic_DNA"/>
</dbReference>
<evidence type="ECO:0000313" key="4">
    <source>
        <dbReference type="Proteomes" id="UP001408356"/>
    </source>
</evidence>
<evidence type="ECO:0000259" key="2">
    <source>
        <dbReference type="PROSITE" id="PS51820"/>
    </source>
</evidence>
<keyword evidence="4" id="KW-1185">Reference proteome</keyword>
<dbReference type="Proteomes" id="UP001408356">
    <property type="component" value="Unassembled WGS sequence"/>
</dbReference>
<keyword evidence="1" id="KW-0732">Signal</keyword>
<evidence type="ECO:0000256" key="1">
    <source>
        <dbReference type="SAM" id="SignalP"/>
    </source>
</evidence>
<protein>
    <submittedName>
        <fullName evidence="3">PA14 domain-containing protein</fullName>
    </submittedName>
</protein>
<dbReference type="PROSITE" id="PS51820">
    <property type="entry name" value="PA14"/>
    <property type="match status" value="1"/>
</dbReference>
<feature type="domain" description="PA14" evidence="2">
    <location>
        <begin position="174"/>
        <end position="340"/>
    </location>
</feature>
<dbReference type="InterPro" id="IPR037524">
    <property type="entry name" value="PA14/GLEYA"/>
</dbReference>
<feature type="signal peptide" evidence="1">
    <location>
        <begin position="1"/>
        <end position="16"/>
    </location>
</feature>